<keyword evidence="2" id="KW-1185">Reference proteome</keyword>
<evidence type="ECO:0000313" key="2">
    <source>
        <dbReference type="Proteomes" id="UP001159427"/>
    </source>
</evidence>
<feature type="non-terminal residue" evidence="1">
    <location>
        <position position="1"/>
    </location>
</feature>
<dbReference type="Proteomes" id="UP001159427">
    <property type="component" value="Unassembled WGS sequence"/>
</dbReference>
<protein>
    <recommendedName>
        <fullName evidence="3">Reverse transcriptase domain-containing protein</fullName>
    </recommendedName>
</protein>
<comment type="caution">
    <text evidence="1">The sequence shown here is derived from an EMBL/GenBank/DDBJ whole genome shotgun (WGS) entry which is preliminary data.</text>
</comment>
<proteinExistence type="predicted"/>
<evidence type="ECO:0000313" key="1">
    <source>
        <dbReference type="EMBL" id="CAH3018118.1"/>
    </source>
</evidence>
<accession>A0ABN8LM43</accession>
<organism evidence="1 2">
    <name type="scientific">Porites evermanni</name>
    <dbReference type="NCBI Taxonomy" id="104178"/>
    <lineage>
        <taxon>Eukaryota</taxon>
        <taxon>Metazoa</taxon>
        <taxon>Cnidaria</taxon>
        <taxon>Anthozoa</taxon>
        <taxon>Hexacorallia</taxon>
        <taxon>Scleractinia</taxon>
        <taxon>Fungiina</taxon>
        <taxon>Poritidae</taxon>
        <taxon>Porites</taxon>
    </lineage>
</organism>
<dbReference type="EMBL" id="CALNXI010000078">
    <property type="protein sequence ID" value="CAH3018118.1"/>
    <property type="molecule type" value="Genomic_DNA"/>
</dbReference>
<sequence length="174" mass="19646">IVIDGIRSDKFYMHFGLLQGSCLGPLLFVEGLNKFTAKTVAEHPVTCLRWISRKEIYKSAEILRTKNEKSTAQLITTTLLHLGLLQLNSMYTSSLFKIVTKHLPSVYCYAGDRELYLAFRPDDLATQVLAVVAMEACILQDVRKWMITDGLKIDDGKTEFTLTGTRAQLEKVDN</sequence>
<name>A0ABN8LM43_9CNID</name>
<reference evidence="1 2" key="1">
    <citation type="submission" date="2022-05" db="EMBL/GenBank/DDBJ databases">
        <authorList>
            <consortium name="Genoscope - CEA"/>
            <person name="William W."/>
        </authorList>
    </citation>
    <scope>NUCLEOTIDE SEQUENCE [LARGE SCALE GENOMIC DNA]</scope>
</reference>
<gene>
    <name evidence="1" type="ORF">PEVE_00041255</name>
</gene>
<evidence type="ECO:0008006" key="3">
    <source>
        <dbReference type="Google" id="ProtNLM"/>
    </source>
</evidence>